<accession>A0AAU8A178</accession>
<evidence type="ECO:0000256" key="3">
    <source>
        <dbReference type="ARBA" id="ARBA00023143"/>
    </source>
</evidence>
<dbReference type="PANTHER" id="PTHR30435:SF18">
    <property type="entry name" value="FLAGELLAR BASAL-BODY ROD PROTEIN FLGF"/>
    <property type="match status" value="1"/>
</dbReference>
<evidence type="ECO:0000259" key="7">
    <source>
        <dbReference type="Pfam" id="PF00460"/>
    </source>
</evidence>
<feature type="domain" description="Flagellar basal-body/hook protein C-terminal" evidence="8">
    <location>
        <begin position="202"/>
        <end position="247"/>
    </location>
</feature>
<gene>
    <name evidence="10" type="primary">flgF</name>
    <name evidence="10" type="ORF">NKE59_07190</name>
</gene>
<evidence type="ECO:0000256" key="5">
    <source>
        <dbReference type="ARBA" id="ARBA00040228"/>
    </source>
</evidence>
<proteinExistence type="inferred from homology"/>
<feature type="domain" description="Flagellar basal body rod protein N-terminal" evidence="7">
    <location>
        <begin position="7"/>
        <end position="36"/>
    </location>
</feature>
<keyword evidence="10" id="KW-0969">Cilium</keyword>
<protein>
    <recommendedName>
        <fullName evidence="5 6">Flagellar basal-body rod protein FlgF</fullName>
    </recommendedName>
</protein>
<dbReference type="NCBIfam" id="TIGR03506">
    <property type="entry name" value="FlgEFG_subfam"/>
    <property type="match status" value="1"/>
</dbReference>
<evidence type="ECO:0000256" key="6">
    <source>
        <dbReference type="RuleBase" id="RU362116"/>
    </source>
</evidence>
<dbReference type="RefSeq" id="WP_353438303.1">
    <property type="nucleotide sequence ID" value="NZ_CP099959.1"/>
</dbReference>
<evidence type="ECO:0000256" key="1">
    <source>
        <dbReference type="ARBA" id="ARBA00004117"/>
    </source>
</evidence>
<dbReference type="Pfam" id="PF06429">
    <property type="entry name" value="Flg_bbr_C"/>
    <property type="match status" value="1"/>
</dbReference>
<dbReference type="InterPro" id="IPR010930">
    <property type="entry name" value="Flg_bb/hook_C_dom"/>
</dbReference>
<feature type="domain" description="Flagellar hook protein FlgE/F/G-like D1" evidence="9">
    <location>
        <begin position="90"/>
        <end position="153"/>
    </location>
</feature>
<keyword evidence="3 6" id="KW-0975">Bacterial flagellum</keyword>
<dbReference type="PANTHER" id="PTHR30435">
    <property type="entry name" value="FLAGELLAR PROTEIN"/>
    <property type="match status" value="1"/>
</dbReference>
<comment type="similarity">
    <text evidence="2 6">Belongs to the flagella basal body rod proteins family.</text>
</comment>
<keyword evidence="10" id="KW-0282">Flagellum</keyword>
<dbReference type="Pfam" id="PF00460">
    <property type="entry name" value="Flg_bb_rod"/>
    <property type="match status" value="1"/>
</dbReference>
<evidence type="ECO:0000256" key="2">
    <source>
        <dbReference type="ARBA" id="ARBA00009677"/>
    </source>
</evidence>
<dbReference type="EMBL" id="CP099959">
    <property type="protein sequence ID" value="XCC57273.1"/>
    <property type="molecule type" value="Genomic_DNA"/>
</dbReference>
<dbReference type="GO" id="GO:0030694">
    <property type="term" value="C:bacterial-type flagellum basal body, rod"/>
    <property type="evidence" value="ECO:0007669"/>
    <property type="project" value="UniProtKB-UniRule"/>
</dbReference>
<evidence type="ECO:0000313" key="10">
    <source>
        <dbReference type="EMBL" id="XCC57273.1"/>
    </source>
</evidence>
<comment type="subunit">
    <text evidence="4 6">The basal body constitutes a major portion of the flagellar organelle and consists of five rings (E,L,P,S, and M) mounted on a central rod. The rod consists of about 26 subunits of FlgG in the distal portion, and FlgB, FlgC and FlgF are thought to build up the proximal portion of the rod with about 6 subunits each.</text>
</comment>
<name>A0AAU8A178_9BURK</name>
<reference evidence="10" key="1">
    <citation type="submission" date="2022-06" db="EMBL/GenBank/DDBJ databases">
        <title>New Polynucleobacter species.</title>
        <authorList>
            <person name="Hahn M.W."/>
        </authorList>
    </citation>
    <scope>NUCLEOTIDE SEQUENCE</scope>
    <source>
        <strain evidence="10">UK-FUSCHL-C3</strain>
    </source>
</reference>
<dbReference type="InterPro" id="IPR020013">
    <property type="entry name" value="Flagellar_FlgE/F/G"/>
</dbReference>
<dbReference type="InterPro" id="IPR053967">
    <property type="entry name" value="LlgE_F_G-like_D1"/>
</dbReference>
<evidence type="ECO:0000259" key="9">
    <source>
        <dbReference type="Pfam" id="PF22692"/>
    </source>
</evidence>
<organism evidence="10">
    <name type="scientific">Polynucleobacter sp. UK-FUSCHL-C3</name>
    <dbReference type="NCBI Taxonomy" id="2955208"/>
    <lineage>
        <taxon>Bacteria</taxon>
        <taxon>Pseudomonadati</taxon>
        <taxon>Pseudomonadota</taxon>
        <taxon>Betaproteobacteria</taxon>
        <taxon>Burkholderiales</taxon>
        <taxon>Burkholderiaceae</taxon>
        <taxon>Polynucleobacter</taxon>
    </lineage>
</organism>
<evidence type="ECO:0000256" key="4">
    <source>
        <dbReference type="ARBA" id="ARBA00038560"/>
    </source>
</evidence>
<dbReference type="SUPFAM" id="SSF117143">
    <property type="entry name" value="Flagellar hook protein flgE"/>
    <property type="match status" value="1"/>
</dbReference>
<dbReference type="InterPro" id="IPR037925">
    <property type="entry name" value="FlgE/F/G-like"/>
</dbReference>
<evidence type="ECO:0000259" key="8">
    <source>
        <dbReference type="Pfam" id="PF06429"/>
    </source>
</evidence>
<dbReference type="GO" id="GO:0071978">
    <property type="term" value="P:bacterial-type flagellum-dependent swarming motility"/>
    <property type="evidence" value="ECO:0007669"/>
    <property type="project" value="TreeGrafter"/>
</dbReference>
<keyword evidence="10" id="KW-0966">Cell projection</keyword>
<dbReference type="AlphaFoldDB" id="A0AAU8A178"/>
<comment type="subcellular location">
    <subcellularLocation>
        <location evidence="1 6">Bacterial flagellum basal body</location>
    </subcellularLocation>
</comment>
<dbReference type="NCBIfam" id="NF009280">
    <property type="entry name" value="PRK12640.1"/>
    <property type="match status" value="1"/>
</dbReference>
<dbReference type="InterPro" id="IPR001444">
    <property type="entry name" value="Flag_bb_rod_N"/>
</dbReference>
<sequence>MINRFAYVSMTGAKASTEQLAVTSNNLANGLTPGFKEVISAFRAVPLRGDGEPFKGNGADSRVFAIDSTPGSNFAAGSIQTTGNPLDVVIKGDGFFAVRRPDGQETYTRAGKFMVDENGTLKIGKDIPVVGTGGLITIPPNATVQIAEDGAVFTQLPGTQFLNQAGKLKLVNPNPNSLQRMEDGFYDIPGEQAPPDGSVRVAQGAFELSNVNPTLAMVQMIDQSRLFDLNFRAVQTADQNARAATSLLSLSRG</sequence>
<dbReference type="Pfam" id="PF22692">
    <property type="entry name" value="LlgE_F_G_D1"/>
    <property type="match status" value="1"/>
</dbReference>